<protein>
    <recommendedName>
        <fullName evidence="2">Rad60/SUMO-like domain-containing protein</fullName>
    </recommendedName>
</protein>
<keyword evidence="4" id="KW-1185">Reference proteome</keyword>
<feature type="compositionally biased region" description="Polar residues" evidence="1">
    <location>
        <begin position="34"/>
        <end position="51"/>
    </location>
</feature>
<accession>A0A1X7RYB9</accession>
<feature type="domain" description="Rad60/SUMO-like" evidence="2">
    <location>
        <begin position="421"/>
        <end position="492"/>
    </location>
</feature>
<feature type="compositionally biased region" description="Low complexity" evidence="1">
    <location>
        <begin position="229"/>
        <end position="243"/>
    </location>
</feature>
<name>A0A1X7RYB9_ZYMT9</name>
<dbReference type="SUPFAM" id="SSF54236">
    <property type="entry name" value="Ubiquitin-like"/>
    <property type="match status" value="2"/>
</dbReference>
<reference evidence="3 4" key="1">
    <citation type="submission" date="2016-06" db="EMBL/GenBank/DDBJ databases">
        <authorList>
            <person name="Kjaerup R.B."/>
            <person name="Dalgaard T.S."/>
            <person name="Juul-Madsen H.R."/>
        </authorList>
    </citation>
    <scope>NUCLEOTIDE SEQUENCE [LARGE SCALE GENOMIC DNA]</scope>
</reference>
<feature type="compositionally biased region" description="Acidic residues" evidence="1">
    <location>
        <begin position="143"/>
        <end position="161"/>
    </location>
</feature>
<feature type="compositionally biased region" description="Basic and acidic residues" evidence="1">
    <location>
        <begin position="62"/>
        <end position="84"/>
    </location>
</feature>
<proteinExistence type="predicted"/>
<dbReference type="InterPro" id="IPR022617">
    <property type="entry name" value="Rad60/SUMO-like_dom"/>
</dbReference>
<feature type="compositionally biased region" description="Polar residues" evidence="1">
    <location>
        <begin position="248"/>
        <end position="269"/>
    </location>
</feature>
<feature type="region of interest" description="Disordered" evidence="1">
    <location>
        <begin position="202"/>
        <end position="221"/>
    </location>
</feature>
<feature type="compositionally biased region" description="Basic residues" evidence="1">
    <location>
        <begin position="167"/>
        <end position="176"/>
    </location>
</feature>
<dbReference type="EMBL" id="LT853698">
    <property type="protein sequence ID" value="SMQ52191.1"/>
    <property type="molecule type" value="Genomic_DNA"/>
</dbReference>
<dbReference type="STRING" id="1276538.A0A1X7RYB9"/>
<dbReference type="AlphaFoldDB" id="A0A1X7RYB9"/>
<gene>
    <name evidence="3" type="ORF">ZT3D7_G7344</name>
</gene>
<evidence type="ECO:0000259" key="2">
    <source>
        <dbReference type="Pfam" id="PF11976"/>
    </source>
</evidence>
<feature type="region of interest" description="Disordered" evidence="1">
    <location>
        <begin position="394"/>
        <end position="413"/>
    </location>
</feature>
<evidence type="ECO:0000256" key="1">
    <source>
        <dbReference type="SAM" id="MobiDB-lite"/>
    </source>
</evidence>
<organism evidence="3 4">
    <name type="scientific">Zymoseptoria tritici (strain ST99CH_3D7)</name>
    <dbReference type="NCBI Taxonomy" id="1276538"/>
    <lineage>
        <taxon>Eukaryota</taxon>
        <taxon>Fungi</taxon>
        <taxon>Dikarya</taxon>
        <taxon>Ascomycota</taxon>
        <taxon>Pezizomycotina</taxon>
        <taxon>Dothideomycetes</taxon>
        <taxon>Dothideomycetidae</taxon>
        <taxon>Mycosphaerellales</taxon>
        <taxon>Mycosphaerellaceae</taxon>
        <taxon>Zymoseptoria</taxon>
    </lineage>
</organism>
<feature type="compositionally biased region" description="Basic and acidic residues" evidence="1">
    <location>
        <begin position="90"/>
        <end position="129"/>
    </location>
</feature>
<feature type="region of interest" description="Disordered" evidence="1">
    <location>
        <begin position="1"/>
        <end position="197"/>
    </location>
</feature>
<dbReference type="Proteomes" id="UP000215127">
    <property type="component" value="Chromosome 7"/>
</dbReference>
<dbReference type="Pfam" id="PF11976">
    <property type="entry name" value="Rad60-SLD"/>
    <property type="match status" value="1"/>
</dbReference>
<evidence type="ECO:0000313" key="3">
    <source>
        <dbReference type="EMBL" id="SMQ52191.1"/>
    </source>
</evidence>
<feature type="region of interest" description="Disordered" evidence="1">
    <location>
        <begin position="229"/>
        <end position="271"/>
    </location>
</feature>
<sequence>MSFFKVAAPPPTASTASHTDFTIHSDSEHDTPIQPKNETSDSSRNLFSHSSDFLAVQSARIAQEKKRKEREERKKREKSEERRERRVKKEKKDKAKRKSGDGDEEDGRVKKEGDLKKRRISGKEGEALLKKALAGTKVVDLGSSDEEDEPGNGEIIMEEQDTLPVRRSPRRPRHKFEHGSPAARSRPTRPVPDDDEDDLQITATTSIRRPSPPPEDEDSDPEIAALTRNARAAAAQRKLAAAAKPPQDQRTSTPTTSELPIASTTSTPTADHADPIISILVSSPMSEGVILIRRRISQTLGAVREAYCKRWHLPDHCFLTFCGRRLWDSTTCRRFGLVIDAEGNASWGDKDPNHGAGMGKAGAEVEQQEPGQVHVEVMDEAWFKQIQEEKERERKERMGELVEDDGEGSAEGKVEEKEEYIKLMVKAKGKRDFRLKVTPTTLFQKIIMASKRSFQLPDDANVWLEFDGDRLDPKAMVRSMEISDMDCLDLYVGK</sequence>
<dbReference type="Gene3D" id="3.10.20.90">
    <property type="entry name" value="Phosphatidylinositol 3-kinase Catalytic Subunit, Chain A, domain 1"/>
    <property type="match status" value="1"/>
</dbReference>
<feature type="compositionally biased region" description="Basic and acidic residues" evidence="1">
    <location>
        <begin position="21"/>
        <end position="31"/>
    </location>
</feature>
<evidence type="ECO:0000313" key="4">
    <source>
        <dbReference type="Proteomes" id="UP000215127"/>
    </source>
</evidence>
<dbReference type="InterPro" id="IPR029071">
    <property type="entry name" value="Ubiquitin-like_domsf"/>
</dbReference>